<dbReference type="SUPFAM" id="SSF52799">
    <property type="entry name" value="(Phosphotyrosine protein) phosphatases II"/>
    <property type="match status" value="1"/>
</dbReference>
<dbReference type="GeneID" id="87804335"/>
<evidence type="ECO:0000313" key="3">
    <source>
        <dbReference type="Proteomes" id="UP000827549"/>
    </source>
</evidence>
<organism evidence="2 3">
    <name type="scientific">Vanrija pseudolonga</name>
    <dbReference type="NCBI Taxonomy" id="143232"/>
    <lineage>
        <taxon>Eukaryota</taxon>
        <taxon>Fungi</taxon>
        <taxon>Dikarya</taxon>
        <taxon>Basidiomycota</taxon>
        <taxon>Agaricomycotina</taxon>
        <taxon>Tremellomycetes</taxon>
        <taxon>Trichosporonales</taxon>
        <taxon>Trichosporonaceae</taxon>
        <taxon>Vanrija</taxon>
    </lineage>
</organism>
<proteinExistence type="predicted"/>
<gene>
    <name evidence="2" type="primary">DSP2</name>
    <name evidence="2" type="ORF">LOC62_01G001077</name>
</gene>
<dbReference type="GO" id="GO:0016791">
    <property type="term" value="F:phosphatase activity"/>
    <property type="evidence" value="ECO:0007669"/>
    <property type="project" value="InterPro"/>
</dbReference>
<accession>A0AAF0Y668</accession>
<protein>
    <submittedName>
        <fullName evidence="2">Tyrosine-protein phosphatase DSP2</fullName>
    </submittedName>
</protein>
<dbReference type="Gene3D" id="3.90.190.10">
    <property type="entry name" value="Protein tyrosine phosphatase superfamily"/>
    <property type="match status" value="1"/>
</dbReference>
<dbReference type="Proteomes" id="UP000827549">
    <property type="component" value="Chromosome 1"/>
</dbReference>
<dbReference type="AlphaFoldDB" id="A0AAF0Y668"/>
<dbReference type="PANTHER" id="PTHR31126:SF74">
    <property type="entry name" value="TYROSINE-PROTEIN PHOSPHATASE-LIKE PROTEIN OCA2"/>
    <property type="match status" value="1"/>
</dbReference>
<keyword evidence="1" id="KW-0378">Hydrolase</keyword>
<dbReference type="GO" id="GO:0052840">
    <property type="term" value="F:inositol diphosphate tetrakisphosphate diphosphatase activity"/>
    <property type="evidence" value="ECO:0007669"/>
    <property type="project" value="TreeGrafter"/>
</dbReference>
<dbReference type="EMBL" id="CP086714">
    <property type="protein sequence ID" value="WOO77498.1"/>
    <property type="molecule type" value="Genomic_DNA"/>
</dbReference>
<dbReference type="InterPro" id="IPR004861">
    <property type="entry name" value="Siw14-like"/>
</dbReference>
<evidence type="ECO:0000256" key="1">
    <source>
        <dbReference type="ARBA" id="ARBA00022801"/>
    </source>
</evidence>
<dbReference type="PANTHER" id="PTHR31126">
    <property type="entry name" value="TYROSINE-PROTEIN PHOSPHATASE"/>
    <property type="match status" value="1"/>
</dbReference>
<dbReference type="RefSeq" id="XP_062623530.1">
    <property type="nucleotide sequence ID" value="XM_062767546.1"/>
</dbReference>
<keyword evidence="3" id="KW-1185">Reference proteome</keyword>
<dbReference type="PRINTS" id="PR01911">
    <property type="entry name" value="PFDSPHPHTASE"/>
</dbReference>
<sequence>MRSATVQRGSTNKSGRFASSLIVNIAQRPSPPPPNPMAALPPALRPSTVASLDPPPVLVPPINFALVAPGVYRSGHPNRKNFGFLARLGLKTVVYVEHADEYRTDGADFVAQEGLVFHHLDLSDEEALFTTHGRERLHAALAIILDTRNYPLMIHDDTGKATATLVCALVRCFQRWALTAVFAEGDMFAGAGGSEGGGVGPAGREFIAMFRPESVPLDAGHLAPWAR</sequence>
<evidence type="ECO:0000313" key="2">
    <source>
        <dbReference type="EMBL" id="WOO77498.1"/>
    </source>
</evidence>
<dbReference type="GO" id="GO:0005737">
    <property type="term" value="C:cytoplasm"/>
    <property type="evidence" value="ECO:0007669"/>
    <property type="project" value="TreeGrafter"/>
</dbReference>
<dbReference type="Pfam" id="PF03162">
    <property type="entry name" value="Y_phosphatase2"/>
    <property type="match status" value="1"/>
</dbReference>
<name>A0AAF0Y668_9TREE</name>
<reference evidence="2" key="1">
    <citation type="submission" date="2023-10" db="EMBL/GenBank/DDBJ databases">
        <authorList>
            <person name="Noh H."/>
        </authorList>
    </citation>
    <scope>NUCLEOTIDE SEQUENCE</scope>
    <source>
        <strain evidence="2">DUCC4014</strain>
    </source>
</reference>
<dbReference type="InterPro" id="IPR029021">
    <property type="entry name" value="Prot-tyrosine_phosphatase-like"/>
</dbReference>
<dbReference type="InterPro" id="IPR020428">
    <property type="entry name" value="PFA-DSPs"/>
</dbReference>